<dbReference type="AlphaFoldDB" id="A0A3G9J6G4"/>
<accession>A0A3G9J6G4</accession>
<dbReference type="InParanoid" id="A0A3G9J6G4"/>
<proteinExistence type="predicted"/>
<protein>
    <submittedName>
        <fullName evidence="1">Uncharacterized protein</fullName>
    </submittedName>
</protein>
<reference evidence="1 2" key="1">
    <citation type="submission" date="2018-11" db="EMBL/GenBank/DDBJ databases">
        <title>Novel Erysipelotrichaceae bacterium isolated from small intestine of a swine.</title>
        <authorList>
            <person name="Kim J.S."/>
            <person name="Choe H."/>
            <person name="Lee Y.R."/>
            <person name="Kim K.M."/>
            <person name="Park D.S."/>
        </authorList>
    </citation>
    <scope>NUCLEOTIDE SEQUENCE [LARGE SCALE GENOMIC DNA]</scope>
    <source>
        <strain evidence="1 2">SG0102</strain>
    </source>
</reference>
<dbReference type="Proteomes" id="UP000268059">
    <property type="component" value="Chromosome"/>
</dbReference>
<evidence type="ECO:0000313" key="1">
    <source>
        <dbReference type="EMBL" id="BBH26202.1"/>
    </source>
</evidence>
<dbReference type="KEGG" id="ebm:SG0102_11360"/>
<organism evidence="1 2">
    <name type="scientific">Intestinibaculum porci</name>
    <dbReference type="NCBI Taxonomy" id="2487118"/>
    <lineage>
        <taxon>Bacteria</taxon>
        <taxon>Bacillati</taxon>
        <taxon>Bacillota</taxon>
        <taxon>Erysipelotrichia</taxon>
        <taxon>Erysipelotrichales</taxon>
        <taxon>Erysipelotrichaceae</taxon>
        <taxon>Intestinibaculum</taxon>
    </lineage>
</organism>
<gene>
    <name evidence="1" type="ORF">SG0102_11360</name>
</gene>
<dbReference type="RefSeq" id="WP_125119099.1">
    <property type="nucleotide sequence ID" value="NZ_AP019309.1"/>
</dbReference>
<name>A0A3G9J6G4_9FIRM</name>
<evidence type="ECO:0000313" key="2">
    <source>
        <dbReference type="Proteomes" id="UP000268059"/>
    </source>
</evidence>
<keyword evidence="2" id="KW-1185">Reference proteome</keyword>
<sequence length="192" mass="22033">MKKKILGLTVLFIVIIGLVAGYMTKTNIKKTEDPTITAKEMEFRFKLQHATVKEWKSFDAHHPNYRAQVSKKGNFTCYSYVSRVYHEPPHDPWVITYIMTNSKETPYSYYGVSAQGGAESTLLEGYNKVYKITVDSDRLSQGDYPITFTAVSPTKKEYKKAYDANEDGYDEDGSEEPHFKNAQHFTVTLTRK</sequence>
<dbReference type="EMBL" id="AP019309">
    <property type="protein sequence ID" value="BBH26202.1"/>
    <property type="molecule type" value="Genomic_DNA"/>
</dbReference>